<dbReference type="InterPro" id="IPR011006">
    <property type="entry name" value="CheY-like_superfamily"/>
</dbReference>
<gene>
    <name evidence="3" type="ORF">EZ216_13960</name>
</gene>
<dbReference type="SMART" id="SM00421">
    <property type="entry name" value="HTH_LUXR"/>
    <property type="match status" value="1"/>
</dbReference>
<proteinExistence type="predicted"/>
<keyword evidence="4" id="KW-1185">Reference proteome</keyword>
<dbReference type="GO" id="GO:0003677">
    <property type="term" value="F:DNA binding"/>
    <property type="evidence" value="ECO:0007669"/>
    <property type="project" value="UniProtKB-KW"/>
</dbReference>
<dbReference type="PANTHER" id="PTHR43214:SF38">
    <property type="entry name" value="NITRATE_NITRITE RESPONSE REGULATOR PROTEIN NARL"/>
    <property type="match status" value="1"/>
</dbReference>
<dbReference type="EMBL" id="SMLK01000004">
    <property type="protein sequence ID" value="TFZ00206.1"/>
    <property type="molecule type" value="Genomic_DNA"/>
</dbReference>
<accession>A0A4Z0BLK8</accession>
<dbReference type="AlphaFoldDB" id="A0A4Z0BLK8"/>
<comment type="caution">
    <text evidence="3">The sequence shown here is derived from an EMBL/GenBank/DDBJ whole genome shotgun (WGS) entry which is preliminary data.</text>
</comment>
<dbReference type="InterPro" id="IPR036388">
    <property type="entry name" value="WH-like_DNA-bd_sf"/>
</dbReference>
<dbReference type="InterPro" id="IPR039420">
    <property type="entry name" value="WalR-like"/>
</dbReference>
<dbReference type="Proteomes" id="UP000297839">
    <property type="component" value="Unassembled WGS sequence"/>
</dbReference>
<evidence type="ECO:0000259" key="2">
    <source>
        <dbReference type="PROSITE" id="PS50043"/>
    </source>
</evidence>
<organism evidence="3 4">
    <name type="scientific">Ramlibacter humi</name>
    <dbReference type="NCBI Taxonomy" id="2530451"/>
    <lineage>
        <taxon>Bacteria</taxon>
        <taxon>Pseudomonadati</taxon>
        <taxon>Pseudomonadota</taxon>
        <taxon>Betaproteobacteria</taxon>
        <taxon>Burkholderiales</taxon>
        <taxon>Comamonadaceae</taxon>
        <taxon>Ramlibacter</taxon>
    </lineage>
</organism>
<evidence type="ECO:0000256" key="1">
    <source>
        <dbReference type="ARBA" id="ARBA00023125"/>
    </source>
</evidence>
<dbReference type="OrthoDB" id="3374006at2"/>
<dbReference type="SUPFAM" id="SSF46894">
    <property type="entry name" value="C-terminal effector domain of the bipartite response regulators"/>
    <property type="match status" value="1"/>
</dbReference>
<dbReference type="GO" id="GO:0006355">
    <property type="term" value="P:regulation of DNA-templated transcription"/>
    <property type="evidence" value="ECO:0007669"/>
    <property type="project" value="InterPro"/>
</dbReference>
<name>A0A4Z0BLK8_9BURK</name>
<feature type="domain" description="HTH luxR-type" evidence="2">
    <location>
        <begin position="173"/>
        <end position="240"/>
    </location>
</feature>
<protein>
    <submittedName>
        <fullName evidence="3">Response regulator transcription factor</fullName>
    </submittedName>
</protein>
<dbReference type="PROSITE" id="PS50043">
    <property type="entry name" value="HTH_LUXR_2"/>
    <property type="match status" value="1"/>
</dbReference>
<dbReference type="CDD" id="cd06170">
    <property type="entry name" value="LuxR_C_like"/>
    <property type="match status" value="1"/>
</dbReference>
<keyword evidence="1" id="KW-0238">DNA-binding</keyword>
<evidence type="ECO:0000313" key="4">
    <source>
        <dbReference type="Proteomes" id="UP000297839"/>
    </source>
</evidence>
<dbReference type="Pfam" id="PF00196">
    <property type="entry name" value="GerE"/>
    <property type="match status" value="1"/>
</dbReference>
<dbReference type="InterPro" id="IPR000792">
    <property type="entry name" value="Tscrpt_reg_LuxR_C"/>
</dbReference>
<dbReference type="Gene3D" id="3.40.50.2300">
    <property type="match status" value="1"/>
</dbReference>
<reference evidence="3 4" key="1">
    <citation type="submission" date="2019-03" db="EMBL/GenBank/DDBJ databases">
        <title>Ramlibacter sp. 18x22-1, whole genome shotgun sequence.</title>
        <authorList>
            <person name="Zhang X."/>
            <person name="Feng G."/>
            <person name="Zhu H."/>
        </authorList>
    </citation>
    <scope>NUCLEOTIDE SEQUENCE [LARGE SCALE GENOMIC DNA]</scope>
    <source>
        <strain evidence="3 4">18x22-1</strain>
    </source>
</reference>
<dbReference type="PANTHER" id="PTHR43214">
    <property type="entry name" value="TWO-COMPONENT RESPONSE REGULATOR"/>
    <property type="match status" value="1"/>
</dbReference>
<dbReference type="Gene3D" id="1.10.10.10">
    <property type="entry name" value="Winged helix-like DNA-binding domain superfamily/Winged helix DNA-binding domain"/>
    <property type="match status" value="1"/>
</dbReference>
<dbReference type="InterPro" id="IPR016032">
    <property type="entry name" value="Sig_transdc_resp-reg_C-effctor"/>
</dbReference>
<evidence type="ECO:0000313" key="3">
    <source>
        <dbReference type="EMBL" id="TFZ00206.1"/>
    </source>
</evidence>
<sequence>MKRKNARCCRACRLPCSQDQQPVSCTMEEVGVRVALIASTMMAWALQQLMATSPRLRWVGTAATLGEAGELPGSADVVVLDLDERCELPELVRFVAVRTPKVLVLTSLRDTAVLDAAVIAGLHGIVHRSDPPSTLLTAIERVHEGELWLDRGSTSRVFMHMVRHKAAQRDDPEVARISTLTDRERQAIAALVADTSVPAKVIASRMDISSHTLRNHLTSIYRKLHVNNRLDLYAYAARNHLGHAGEAR</sequence>
<dbReference type="SUPFAM" id="SSF52172">
    <property type="entry name" value="CheY-like"/>
    <property type="match status" value="1"/>
</dbReference>